<gene>
    <name evidence="1" type="ORF">D0862_04241</name>
</gene>
<dbReference type="AlphaFoldDB" id="A0A3M7H3A1"/>
<comment type="caution">
    <text evidence="1">The sequence shown here is derived from an EMBL/GenBank/DDBJ whole genome shotgun (WGS) entry which is preliminary data.</text>
</comment>
<dbReference type="Proteomes" id="UP000281468">
    <property type="component" value="Unassembled WGS sequence"/>
</dbReference>
<accession>A0A3M7H3A1</accession>
<evidence type="ECO:0000313" key="1">
    <source>
        <dbReference type="EMBL" id="RMZ07535.1"/>
    </source>
</evidence>
<name>A0A3M7H3A1_HORWE</name>
<proteinExistence type="predicted"/>
<evidence type="ECO:0000313" key="2">
    <source>
        <dbReference type="Proteomes" id="UP000281468"/>
    </source>
</evidence>
<dbReference type="EMBL" id="QWIQ01000100">
    <property type="protein sequence ID" value="RMZ07535.1"/>
    <property type="molecule type" value="Genomic_DNA"/>
</dbReference>
<protein>
    <submittedName>
        <fullName evidence="1">Uncharacterized protein</fullName>
    </submittedName>
</protein>
<organism evidence="1 2">
    <name type="scientific">Hortaea werneckii</name>
    <name type="common">Black yeast</name>
    <name type="synonym">Cladosporium werneckii</name>
    <dbReference type="NCBI Taxonomy" id="91943"/>
    <lineage>
        <taxon>Eukaryota</taxon>
        <taxon>Fungi</taxon>
        <taxon>Dikarya</taxon>
        <taxon>Ascomycota</taxon>
        <taxon>Pezizomycotina</taxon>
        <taxon>Dothideomycetes</taxon>
        <taxon>Dothideomycetidae</taxon>
        <taxon>Mycosphaerellales</taxon>
        <taxon>Teratosphaeriaceae</taxon>
        <taxon>Hortaea</taxon>
    </lineage>
</organism>
<reference evidence="1 2" key="1">
    <citation type="journal article" date="2018" name="BMC Genomics">
        <title>Genomic evidence for intraspecific hybridization in a clonal and extremely halotolerant yeast.</title>
        <authorList>
            <person name="Gostincar C."/>
            <person name="Stajich J.E."/>
            <person name="Zupancic J."/>
            <person name="Zalar P."/>
            <person name="Gunde-Cimerman N."/>
        </authorList>
    </citation>
    <scope>NUCLEOTIDE SEQUENCE [LARGE SCALE GENOMIC DNA]</scope>
    <source>
        <strain evidence="1 2">EXF-171</strain>
    </source>
</reference>
<sequence length="73" mass="8528">MPTLGSERSDDICRHFYRKHLEESYHHVKPRLSFRSHRTYPISAASLSRPVLRQKKAFILEMLYGSHSLLASS</sequence>